<protein>
    <submittedName>
        <fullName evidence="2">Uncharacterized protein</fullName>
    </submittedName>
</protein>
<dbReference type="EMBL" id="KY494864">
    <property type="protein sequence ID" value="ARD70418.1"/>
    <property type="molecule type" value="Genomic_DNA"/>
</dbReference>
<accession>A0A1V0M689</accession>
<reference evidence="2" key="1">
    <citation type="submission" date="2017-01" db="EMBL/GenBank/DDBJ databases">
        <title>Complete nucleotide sequence of an IncP-2 blaVIM-2-harboring megaplasmid from Pseudomonas aeruginosa.</title>
        <authorList>
            <person name="Botelho J."/>
            <person name="Grosso F."/>
            <person name="Mabrouk A."/>
            <person name="Peixe L."/>
        </authorList>
    </citation>
    <scope>NUCLEOTIDE SEQUENCE</scope>
    <source>
        <strain evidence="2">FFUP_PS_37</strain>
        <plasmid evidence="2">pJB37</plasmid>
    </source>
</reference>
<dbReference type="AlphaFoldDB" id="A0A1V0M689"/>
<evidence type="ECO:0000256" key="1">
    <source>
        <dbReference type="SAM" id="MobiDB-lite"/>
    </source>
</evidence>
<evidence type="ECO:0000313" key="2">
    <source>
        <dbReference type="EMBL" id="ARD70418.1"/>
    </source>
</evidence>
<name>A0A1V0M689_PSEAI</name>
<proteinExistence type="predicted"/>
<keyword evidence="2" id="KW-0614">Plasmid</keyword>
<feature type="region of interest" description="Disordered" evidence="1">
    <location>
        <begin position="294"/>
        <end position="315"/>
    </location>
</feature>
<geneLocation type="plasmid" evidence="2">
    <name>pJB37</name>
</geneLocation>
<organism evidence="2">
    <name type="scientific">Pseudomonas aeruginosa</name>
    <dbReference type="NCBI Taxonomy" id="287"/>
    <lineage>
        <taxon>Bacteria</taxon>
        <taxon>Pseudomonadati</taxon>
        <taxon>Pseudomonadota</taxon>
        <taxon>Gammaproteobacteria</taxon>
        <taxon>Pseudomonadales</taxon>
        <taxon>Pseudomonadaceae</taxon>
        <taxon>Pseudomonas</taxon>
    </lineage>
</organism>
<sequence length="315" mass="35634">MRFGIAKLESAVTIMSLSNSWRSSMITPSESCPVWQRYLEIVAAAGAMPNHLPDKSSLYHRLLAGKQPLVLPPPLSHSYPWYDVVESEKVFAPLDGPVAYEPLTEDEPPVDAVWIDQTPWLVVERISNSEMIVSQPGWLDLGFRWRYWHKPIRADQSEACMIAHYDRAVGRITTSAQLDLECRHQAEHWKAHLEIAVSAFSNEVKLMGIDPDLEDAEDTLRGRMNRAAAQMRLDRAVRDARTRVEKGLPAVPSDAEVEAYAHRYRTNLLEGSFQEQDGWLYVDGWALQRISPEKLGPEHYLPGAPAAQPQESLED</sequence>